<gene>
    <name evidence="2" type="ORF">MAR_010855</name>
</gene>
<proteinExistence type="predicted"/>
<dbReference type="EMBL" id="CP111025">
    <property type="protein sequence ID" value="WAR25151.1"/>
    <property type="molecule type" value="Genomic_DNA"/>
</dbReference>
<feature type="region of interest" description="Disordered" evidence="1">
    <location>
        <begin position="54"/>
        <end position="73"/>
    </location>
</feature>
<evidence type="ECO:0000313" key="2">
    <source>
        <dbReference type="EMBL" id="WAR25151.1"/>
    </source>
</evidence>
<protein>
    <submittedName>
        <fullName evidence="2">Uncharacterized protein</fullName>
    </submittedName>
</protein>
<reference evidence="2" key="1">
    <citation type="submission" date="2022-11" db="EMBL/GenBank/DDBJ databases">
        <title>Centuries of genome instability and evolution in soft-shell clam transmissible cancer (bioRxiv).</title>
        <authorList>
            <person name="Hart S.F.M."/>
            <person name="Yonemitsu M.A."/>
            <person name="Giersch R.M."/>
            <person name="Beal B.F."/>
            <person name="Arriagada G."/>
            <person name="Davis B.W."/>
            <person name="Ostrander E.A."/>
            <person name="Goff S.P."/>
            <person name="Metzger M.J."/>
        </authorList>
    </citation>
    <scope>NUCLEOTIDE SEQUENCE</scope>
    <source>
        <strain evidence="2">MELC-2E11</strain>
        <tissue evidence="2">Siphon/mantle</tissue>
    </source>
</reference>
<name>A0ABY7G1C6_MYAAR</name>
<evidence type="ECO:0000256" key="1">
    <source>
        <dbReference type="SAM" id="MobiDB-lite"/>
    </source>
</evidence>
<organism evidence="2 3">
    <name type="scientific">Mya arenaria</name>
    <name type="common">Soft-shell clam</name>
    <dbReference type="NCBI Taxonomy" id="6604"/>
    <lineage>
        <taxon>Eukaryota</taxon>
        <taxon>Metazoa</taxon>
        <taxon>Spiralia</taxon>
        <taxon>Lophotrochozoa</taxon>
        <taxon>Mollusca</taxon>
        <taxon>Bivalvia</taxon>
        <taxon>Autobranchia</taxon>
        <taxon>Heteroconchia</taxon>
        <taxon>Euheterodonta</taxon>
        <taxon>Imparidentia</taxon>
        <taxon>Neoheterodontei</taxon>
        <taxon>Myida</taxon>
        <taxon>Myoidea</taxon>
        <taxon>Myidae</taxon>
        <taxon>Mya</taxon>
    </lineage>
</organism>
<dbReference type="Proteomes" id="UP001164746">
    <property type="component" value="Chromosome 14"/>
</dbReference>
<sequence length="73" mass="8817">MFMFEELRKTNPGPQKTLNRLAHLWFTWRRKDIFEVPIYPASRKKAREVAKMMDHTNNQREIGLEAESAQRDR</sequence>
<keyword evidence="3" id="KW-1185">Reference proteome</keyword>
<accession>A0ABY7G1C6</accession>
<evidence type="ECO:0000313" key="3">
    <source>
        <dbReference type="Proteomes" id="UP001164746"/>
    </source>
</evidence>
<feature type="non-terminal residue" evidence="2">
    <location>
        <position position="73"/>
    </location>
</feature>